<keyword evidence="3" id="KW-0813">Transport</keyword>
<dbReference type="Gene3D" id="2.40.160.10">
    <property type="entry name" value="Porin"/>
    <property type="match status" value="1"/>
</dbReference>
<dbReference type="SUPFAM" id="SSF56935">
    <property type="entry name" value="Porins"/>
    <property type="match status" value="1"/>
</dbReference>
<dbReference type="Pfam" id="PF13609">
    <property type="entry name" value="Porin_4"/>
    <property type="match status" value="1"/>
</dbReference>
<dbReference type="GO" id="GO:0006811">
    <property type="term" value="P:monoatomic ion transport"/>
    <property type="evidence" value="ECO:0007669"/>
    <property type="project" value="UniProtKB-KW"/>
</dbReference>
<evidence type="ECO:0000256" key="10">
    <source>
        <dbReference type="ARBA" id="ARBA00023237"/>
    </source>
</evidence>
<comment type="subcellular location">
    <subcellularLocation>
        <location evidence="1">Cell outer membrane</location>
        <topology evidence="1">Multi-pass membrane protein</topology>
    </subcellularLocation>
</comment>
<keyword evidence="9" id="KW-0472">Membrane</keyword>
<evidence type="ECO:0000313" key="12">
    <source>
        <dbReference type="EMBL" id="SAL57962.1"/>
    </source>
</evidence>
<dbReference type="InterPro" id="IPR023614">
    <property type="entry name" value="Porin_dom_sf"/>
</dbReference>
<evidence type="ECO:0000259" key="11">
    <source>
        <dbReference type="Pfam" id="PF13609"/>
    </source>
</evidence>
<dbReference type="PANTHER" id="PTHR34501:SF9">
    <property type="entry name" value="MAJOR OUTER MEMBRANE PROTEIN P.IA"/>
    <property type="match status" value="1"/>
</dbReference>
<dbReference type="PANTHER" id="PTHR34501">
    <property type="entry name" value="PROTEIN YDDL-RELATED"/>
    <property type="match status" value="1"/>
</dbReference>
<dbReference type="InterPro" id="IPR050298">
    <property type="entry name" value="Gram-neg_bact_OMP"/>
</dbReference>
<dbReference type="EMBL" id="FCON02000026">
    <property type="protein sequence ID" value="SAL57962.1"/>
    <property type="molecule type" value="Genomic_DNA"/>
</dbReference>
<sequence>MAQSSVTIFGLMDAGVTYVSNSGGHSNTLFDDGNFYPNLLGFRGREDLGAGTRAVFELVSQYSLANGSTIPGAGAIFNRTAMVGLESDRLGKLTLGTQYDFMTSELLEYDSAYYIGGFYDFRQGPFAALGVPNNPTGSWDFDRVGGSSRVASSVKYKSVDYDGLTFGAMYGFGNVAGSFSANNTVSAGMQYVTGSFGIAAAYTEVKYAQLDNGHDGIRNWGIGTRYDFGKVLVNLLYTNTRNTLTGGQVSAYQAGVNWHFEPAWSIGANYQFMKGNAQLSDNKAHEVTATLMYSLSKRTSVYAEGIYQHAIGGNGPVGAWINGLFVPSSSPNQMLGRVGIATMF</sequence>
<proteinExistence type="predicted"/>
<keyword evidence="6" id="KW-0732">Signal</keyword>
<evidence type="ECO:0000256" key="8">
    <source>
        <dbReference type="ARBA" id="ARBA00023114"/>
    </source>
</evidence>
<organism evidence="12 13">
    <name type="scientific">Caballeronia choica</name>
    <dbReference type="NCBI Taxonomy" id="326476"/>
    <lineage>
        <taxon>Bacteria</taxon>
        <taxon>Pseudomonadati</taxon>
        <taxon>Pseudomonadota</taxon>
        <taxon>Betaproteobacteria</taxon>
        <taxon>Burkholderiales</taxon>
        <taxon>Burkholderiaceae</taxon>
        <taxon>Caballeronia</taxon>
    </lineage>
</organism>
<dbReference type="Proteomes" id="UP000054770">
    <property type="component" value="Unassembled WGS sequence"/>
</dbReference>
<keyword evidence="4" id="KW-1134">Transmembrane beta strand</keyword>
<evidence type="ECO:0000256" key="9">
    <source>
        <dbReference type="ARBA" id="ARBA00023136"/>
    </source>
</evidence>
<comment type="caution">
    <text evidence="12">The sequence shown here is derived from an EMBL/GenBank/DDBJ whole genome shotgun (WGS) entry which is preliminary data.</text>
</comment>
<evidence type="ECO:0000256" key="3">
    <source>
        <dbReference type="ARBA" id="ARBA00022448"/>
    </source>
</evidence>
<dbReference type="AlphaFoldDB" id="A0A158IMV0"/>
<feature type="domain" description="Porin" evidence="11">
    <location>
        <begin position="1"/>
        <end position="305"/>
    </location>
</feature>
<comment type="subunit">
    <text evidence="2">Homotrimer.</text>
</comment>
<dbReference type="GO" id="GO:0046930">
    <property type="term" value="C:pore complex"/>
    <property type="evidence" value="ECO:0007669"/>
    <property type="project" value="UniProtKB-KW"/>
</dbReference>
<reference evidence="12" key="1">
    <citation type="submission" date="2016-01" db="EMBL/GenBank/DDBJ databases">
        <authorList>
            <person name="Peeters C."/>
        </authorList>
    </citation>
    <scope>NUCLEOTIDE SEQUENCE [LARGE SCALE GENOMIC DNA]</scope>
    <source>
        <strain evidence="12">LMG 22940</strain>
    </source>
</reference>
<name>A0A158IMV0_9BURK</name>
<evidence type="ECO:0000256" key="2">
    <source>
        <dbReference type="ARBA" id="ARBA00011233"/>
    </source>
</evidence>
<protein>
    <submittedName>
        <fullName evidence="12">Outer membrane porin</fullName>
    </submittedName>
</protein>
<gene>
    <name evidence="12" type="ORF">AWB68_02852</name>
</gene>
<evidence type="ECO:0000256" key="6">
    <source>
        <dbReference type="ARBA" id="ARBA00022729"/>
    </source>
</evidence>
<dbReference type="OrthoDB" id="8982743at2"/>
<keyword evidence="5" id="KW-0812">Transmembrane</keyword>
<evidence type="ECO:0000256" key="4">
    <source>
        <dbReference type="ARBA" id="ARBA00022452"/>
    </source>
</evidence>
<accession>A0A158IMV0</accession>
<dbReference type="GO" id="GO:0015288">
    <property type="term" value="F:porin activity"/>
    <property type="evidence" value="ECO:0007669"/>
    <property type="project" value="UniProtKB-KW"/>
</dbReference>
<evidence type="ECO:0000313" key="13">
    <source>
        <dbReference type="Proteomes" id="UP000054770"/>
    </source>
</evidence>
<dbReference type="GO" id="GO:0009279">
    <property type="term" value="C:cell outer membrane"/>
    <property type="evidence" value="ECO:0007669"/>
    <property type="project" value="UniProtKB-SubCell"/>
</dbReference>
<keyword evidence="7" id="KW-0406">Ion transport</keyword>
<keyword evidence="13" id="KW-1185">Reference proteome</keyword>
<keyword evidence="8" id="KW-0626">Porin</keyword>
<evidence type="ECO:0000256" key="1">
    <source>
        <dbReference type="ARBA" id="ARBA00004571"/>
    </source>
</evidence>
<dbReference type="InterPro" id="IPR033900">
    <property type="entry name" value="Gram_neg_porin_domain"/>
</dbReference>
<dbReference type="CDD" id="cd00342">
    <property type="entry name" value="gram_neg_porins"/>
    <property type="match status" value="1"/>
</dbReference>
<evidence type="ECO:0000256" key="5">
    <source>
        <dbReference type="ARBA" id="ARBA00022692"/>
    </source>
</evidence>
<evidence type="ECO:0000256" key="7">
    <source>
        <dbReference type="ARBA" id="ARBA00023065"/>
    </source>
</evidence>
<keyword evidence="10" id="KW-0998">Cell outer membrane</keyword>